<feature type="region of interest" description="Disordered" evidence="1">
    <location>
        <begin position="54"/>
        <end position="77"/>
    </location>
</feature>
<dbReference type="EMBL" id="JAHRIQ010007281">
    <property type="protein sequence ID" value="MEQ2223383.1"/>
    <property type="molecule type" value="Genomic_DNA"/>
</dbReference>
<keyword evidence="3" id="KW-1185">Reference proteome</keyword>
<reference evidence="2 3" key="1">
    <citation type="submission" date="2021-06" db="EMBL/GenBank/DDBJ databases">
        <authorList>
            <person name="Palmer J.M."/>
        </authorList>
    </citation>
    <scope>NUCLEOTIDE SEQUENCE [LARGE SCALE GENOMIC DNA]</scope>
    <source>
        <strain evidence="3">if_2019</strain>
        <tissue evidence="2">Muscle</tissue>
    </source>
</reference>
<protein>
    <submittedName>
        <fullName evidence="2">Uncharacterized protein</fullName>
    </submittedName>
</protein>
<organism evidence="2 3">
    <name type="scientific">Ilyodon furcidens</name>
    <name type="common">goldbreast splitfin</name>
    <dbReference type="NCBI Taxonomy" id="33524"/>
    <lineage>
        <taxon>Eukaryota</taxon>
        <taxon>Metazoa</taxon>
        <taxon>Chordata</taxon>
        <taxon>Craniata</taxon>
        <taxon>Vertebrata</taxon>
        <taxon>Euteleostomi</taxon>
        <taxon>Actinopterygii</taxon>
        <taxon>Neopterygii</taxon>
        <taxon>Teleostei</taxon>
        <taxon>Neoteleostei</taxon>
        <taxon>Acanthomorphata</taxon>
        <taxon>Ovalentaria</taxon>
        <taxon>Atherinomorphae</taxon>
        <taxon>Cyprinodontiformes</taxon>
        <taxon>Goodeidae</taxon>
        <taxon>Ilyodon</taxon>
    </lineage>
</organism>
<evidence type="ECO:0000256" key="1">
    <source>
        <dbReference type="SAM" id="MobiDB-lite"/>
    </source>
</evidence>
<sequence length="113" mass="12779">MMTVRKKIIKGKEPRVDPNPHHNHQLLLSHHRLAMCQVAAQLSLFHPLHPCRWNSEGQQNSKPSASHIHTPNREGEDVTQAPFPALVSSMCVVQVRLKMTSNNLPNSCRSPYC</sequence>
<name>A0ABV0SS09_9TELE</name>
<gene>
    <name evidence="2" type="ORF">ILYODFUR_036270</name>
</gene>
<evidence type="ECO:0000313" key="3">
    <source>
        <dbReference type="Proteomes" id="UP001482620"/>
    </source>
</evidence>
<dbReference type="Proteomes" id="UP001482620">
    <property type="component" value="Unassembled WGS sequence"/>
</dbReference>
<proteinExistence type="predicted"/>
<comment type="caution">
    <text evidence="2">The sequence shown here is derived from an EMBL/GenBank/DDBJ whole genome shotgun (WGS) entry which is preliminary data.</text>
</comment>
<evidence type="ECO:0000313" key="2">
    <source>
        <dbReference type="EMBL" id="MEQ2223383.1"/>
    </source>
</evidence>
<feature type="compositionally biased region" description="Polar residues" evidence="1">
    <location>
        <begin position="55"/>
        <end position="69"/>
    </location>
</feature>
<accession>A0ABV0SS09</accession>